<dbReference type="RefSeq" id="WP_345263728.1">
    <property type="nucleotide sequence ID" value="NZ_BAABIM010000001.1"/>
</dbReference>
<accession>A0ABP8W0A8</accession>
<sequence>MLGRTRRRPRLPAVAARYARVLDGRTLWIALEEAPPTVTLRYPGGELVEPTESEAGAAVAPDDVGLVSARVPLAPLTEPPGESLRVQVLAGDGRHAAAVSWIESTAPGPVRAAMPTPDGAWRWHLGAQDGFLELTRERLEPPPATAVVERVLAHDDGRGARLELRDGPPLDVRASEHDHLAPGESTALVAGGHELVRRVDDLRRPQQAVPLPLLGEGLRMRWDAEARLVVVRERP</sequence>
<name>A0ABP8W0A8_9ACTN</name>
<gene>
    <name evidence="1" type="ORF">GCM10023226_12440</name>
</gene>
<dbReference type="EMBL" id="BAABIM010000001">
    <property type="protein sequence ID" value="GAA4676734.1"/>
    <property type="molecule type" value="Genomic_DNA"/>
</dbReference>
<protein>
    <submittedName>
        <fullName evidence="1">Uncharacterized protein</fullName>
    </submittedName>
</protein>
<comment type="caution">
    <text evidence="1">The sequence shown here is derived from an EMBL/GenBank/DDBJ whole genome shotgun (WGS) entry which is preliminary data.</text>
</comment>
<keyword evidence="2" id="KW-1185">Reference proteome</keyword>
<proteinExistence type="predicted"/>
<evidence type="ECO:0000313" key="1">
    <source>
        <dbReference type="EMBL" id="GAA4676734.1"/>
    </source>
</evidence>
<reference evidence="2" key="1">
    <citation type="journal article" date="2019" name="Int. J. Syst. Evol. Microbiol.">
        <title>The Global Catalogue of Microorganisms (GCM) 10K type strain sequencing project: providing services to taxonomists for standard genome sequencing and annotation.</title>
        <authorList>
            <consortium name="The Broad Institute Genomics Platform"/>
            <consortium name="The Broad Institute Genome Sequencing Center for Infectious Disease"/>
            <person name="Wu L."/>
            <person name="Ma J."/>
        </authorList>
    </citation>
    <scope>NUCLEOTIDE SEQUENCE [LARGE SCALE GENOMIC DNA]</scope>
    <source>
        <strain evidence="2">JCM 18127</strain>
    </source>
</reference>
<dbReference type="Proteomes" id="UP001500621">
    <property type="component" value="Unassembled WGS sequence"/>
</dbReference>
<evidence type="ECO:0000313" key="2">
    <source>
        <dbReference type="Proteomes" id="UP001500621"/>
    </source>
</evidence>
<organism evidence="1 2">
    <name type="scientific">Nocardioides nanhaiensis</name>
    <dbReference type="NCBI Taxonomy" id="1476871"/>
    <lineage>
        <taxon>Bacteria</taxon>
        <taxon>Bacillati</taxon>
        <taxon>Actinomycetota</taxon>
        <taxon>Actinomycetes</taxon>
        <taxon>Propionibacteriales</taxon>
        <taxon>Nocardioidaceae</taxon>
        <taxon>Nocardioides</taxon>
    </lineage>
</organism>